<dbReference type="PANTHER" id="PTHR43065">
    <property type="entry name" value="SENSOR HISTIDINE KINASE"/>
    <property type="match status" value="1"/>
</dbReference>
<keyword evidence="6" id="KW-0808">Transferase</keyword>
<dbReference type="InterPro" id="IPR005467">
    <property type="entry name" value="His_kinase_dom"/>
</dbReference>
<dbReference type="InterPro" id="IPR003594">
    <property type="entry name" value="HATPase_dom"/>
</dbReference>
<dbReference type="InterPro" id="IPR000700">
    <property type="entry name" value="PAS-assoc_C"/>
</dbReference>
<dbReference type="SUPFAM" id="SSF47384">
    <property type="entry name" value="Homodimeric domain of signal transducing histidine kinase"/>
    <property type="match status" value="1"/>
</dbReference>
<reference evidence="6" key="1">
    <citation type="submission" date="2019-03" db="EMBL/GenBank/DDBJ databases">
        <authorList>
            <person name="Hao L."/>
        </authorList>
    </citation>
    <scope>NUCLEOTIDE SEQUENCE</scope>
</reference>
<dbReference type="Pfam" id="PF00072">
    <property type="entry name" value="Response_reg"/>
    <property type="match status" value="1"/>
</dbReference>
<dbReference type="InterPro" id="IPR004358">
    <property type="entry name" value="Sig_transdc_His_kin-like_C"/>
</dbReference>
<dbReference type="Pfam" id="PF02518">
    <property type="entry name" value="HATPase_c"/>
    <property type="match status" value="1"/>
</dbReference>
<evidence type="ECO:0000313" key="6">
    <source>
        <dbReference type="EMBL" id="VFU17263.1"/>
    </source>
</evidence>
<dbReference type="PROSITE" id="PS50109">
    <property type="entry name" value="HIS_KIN"/>
    <property type="match status" value="1"/>
</dbReference>
<dbReference type="Gene3D" id="3.40.50.2300">
    <property type="match status" value="1"/>
</dbReference>
<feature type="domain" description="PAC" evidence="5">
    <location>
        <begin position="1"/>
        <end position="37"/>
    </location>
</feature>
<dbReference type="Gene3D" id="3.30.450.20">
    <property type="entry name" value="PAS domain"/>
    <property type="match status" value="1"/>
</dbReference>
<keyword evidence="1" id="KW-0597">Phosphoprotein</keyword>
<organism evidence="6">
    <name type="scientific">anaerobic digester metagenome</name>
    <dbReference type="NCBI Taxonomy" id="1263854"/>
    <lineage>
        <taxon>unclassified sequences</taxon>
        <taxon>metagenomes</taxon>
        <taxon>ecological metagenomes</taxon>
    </lineage>
</organism>
<proteinExistence type="predicted"/>
<dbReference type="InterPro" id="IPR003661">
    <property type="entry name" value="HisK_dim/P_dom"/>
</dbReference>
<dbReference type="CDD" id="cd00082">
    <property type="entry name" value="HisKA"/>
    <property type="match status" value="1"/>
</dbReference>
<dbReference type="PROSITE" id="PS50110">
    <property type="entry name" value="RESPONSE_REGULATORY"/>
    <property type="match status" value="1"/>
</dbReference>
<dbReference type="SUPFAM" id="SSF55874">
    <property type="entry name" value="ATPase domain of HSP90 chaperone/DNA topoisomerase II/histidine kinase"/>
    <property type="match status" value="1"/>
</dbReference>
<feature type="coiled-coil region" evidence="2">
    <location>
        <begin position="25"/>
        <end position="79"/>
    </location>
</feature>
<feature type="domain" description="Response regulatory" evidence="4">
    <location>
        <begin position="328"/>
        <end position="444"/>
    </location>
</feature>
<dbReference type="CDD" id="cd00156">
    <property type="entry name" value="REC"/>
    <property type="match status" value="1"/>
</dbReference>
<feature type="domain" description="Histidine kinase" evidence="3">
    <location>
        <begin position="85"/>
        <end position="307"/>
    </location>
</feature>
<evidence type="ECO:0000259" key="5">
    <source>
        <dbReference type="PROSITE" id="PS50113"/>
    </source>
</evidence>
<dbReference type="SMART" id="SM00387">
    <property type="entry name" value="HATPase_c"/>
    <property type="match status" value="1"/>
</dbReference>
<dbReference type="Pfam" id="PF00512">
    <property type="entry name" value="HisKA"/>
    <property type="match status" value="1"/>
</dbReference>
<dbReference type="EC" id="2.7.13.3" evidence="6"/>
<dbReference type="InterPro" id="IPR011006">
    <property type="entry name" value="CheY-like_superfamily"/>
</dbReference>
<dbReference type="Gene3D" id="1.10.287.130">
    <property type="match status" value="1"/>
</dbReference>
<dbReference type="InterPro" id="IPR036890">
    <property type="entry name" value="HATPase_C_sf"/>
</dbReference>
<dbReference type="AlphaFoldDB" id="A0A485M5W3"/>
<dbReference type="PROSITE" id="PS50113">
    <property type="entry name" value="PAC"/>
    <property type="match status" value="1"/>
</dbReference>
<gene>
    <name evidence="6" type="ORF">SCFA_640033</name>
</gene>
<dbReference type="GO" id="GO:0000155">
    <property type="term" value="F:phosphorelay sensor kinase activity"/>
    <property type="evidence" value="ECO:0007669"/>
    <property type="project" value="InterPro"/>
</dbReference>
<dbReference type="SMART" id="SM00388">
    <property type="entry name" value="HisKA"/>
    <property type="match status" value="1"/>
</dbReference>
<dbReference type="InterPro" id="IPR036097">
    <property type="entry name" value="HisK_dim/P_sf"/>
</dbReference>
<keyword evidence="2" id="KW-0175">Coiled coil</keyword>
<dbReference type="PRINTS" id="PR00344">
    <property type="entry name" value="BCTRLSENSOR"/>
</dbReference>
<dbReference type="EMBL" id="CAADRM010000130">
    <property type="protein sequence ID" value="VFU17263.1"/>
    <property type="molecule type" value="Genomic_DNA"/>
</dbReference>
<dbReference type="SMART" id="SM00448">
    <property type="entry name" value="REC"/>
    <property type="match status" value="1"/>
</dbReference>
<evidence type="ECO:0000256" key="2">
    <source>
        <dbReference type="SAM" id="Coils"/>
    </source>
</evidence>
<accession>A0A485M5W3</accession>
<dbReference type="Gene3D" id="3.30.565.10">
    <property type="entry name" value="Histidine kinase-like ATPase, C-terminal domain"/>
    <property type="match status" value="1"/>
</dbReference>
<dbReference type="InterPro" id="IPR001789">
    <property type="entry name" value="Sig_transdc_resp-reg_receiver"/>
</dbReference>
<dbReference type="PANTHER" id="PTHR43065:SF42">
    <property type="entry name" value="TWO-COMPONENT SENSOR PPRA"/>
    <property type="match status" value="1"/>
</dbReference>
<dbReference type="SUPFAM" id="SSF52172">
    <property type="entry name" value="CheY-like"/>
    <property type="match status" value="1"/>
</dbReference>
<evidence type="ECO:0000259" key="4">
    <source>
        <dbReference type="PROSITE" id="PS50110"/>
    </source>
</evidence>
<protein>
    <submittedName>
        <fullName evidence="6">Wide host range VirA protein</fullName>
        <ecNumber evidence="6">2.7.13.3</ecNumber>
    </submittedName>
</protein>
<evidence type="ECO:0000259" key="3">
    <source>
        <dbReference type="PROSITE" id="PS50109"/>
    </source>
</evidence>
<sequence length="446" mass="49920">MLYNATTYRNENGEIQGVFAAARDISELRQAQQALLESLNELETRNILLQKEIAEREKAEAEKRKVEAQLAQAQRIEALDRFAGGIAHDLNNILYPIIINLEELLEEEQEGSNRYEILFQTLKAAYRQRDLVKKILSFSRRSERANQPVSLRALLEETLSFLRSSLPSTINIQENIHVQDDIIMGDPIQIQQVIMNLCKNAADAMGTEMGSIEIGLTNVRMEPFYNHQDTKARDYLKLTVKDTGMGMSPEVLNRVFEPFFTKKDIGKGTGLGLPVVHGIVKSHGGTVTVESEEGKGSLFTVYLPISHGELPAQASDVESTPTVQDKKSILLIDDEELILSSLQRALKLSGYRVTALQNGQEALEEFSENPDKFDFVITDLTMPGMTGLELSRKLQEKRPDLPIILCTGFNDVISQQEAKSFGIKELLLKPAGSKDIKDAVRRAFTN</sequence>
<name>A0A485M5W3_9ZZZZ</name>
<evidence type="ECO:0000256" key="1">
    <source>
        <dbReference type="ARBA" id="ARBA00022553"/>
    </source>
</evidence>